<sequence length="180" mass="20143">MALYRWFARFTPYDVERSAITVDIENTTDAAFQIRSIEIEKISEGRPLDAVSIGYPGGGASRITAVLVNLDESDPIAREITYGDGVETIAIRPYFEDHVIDLKPGEIHSLKIVGKTLLGRYRWSASLRISSPSWKNDKVLPLGEILRTSAIPEVPYGRDLAWSWFDGPEGARFRDISDLS</sequence>
<evidence type="ECO:0000313" key="1">
    <source>
        <dbReference type="EMBL" id="MFC5666172.1"/>
    </source>
</evidence>
<comment type="caution">
    <text evidence="1">The sequence shown here is derived from an EMBL/GenBank/DDBJ whole genome shotgun (WGS) entry which is preliminary data.</text>
</comment>
<evidence type="ECO:0000313" key="2">
    <source>
        <dbReference type="Proteomes" id="UP001595975"/>
    </source>
</evidence>
<accession>A0ABW0X6K8</accession>
<dbReference type="EMBL" id="JBHSOF010000036">
    <property type="protein sequence ID" value="MFC5666172.1"/>
    <property type="molecule type" value="Genomic_DNA"/>
</dbReference>
<dbReference type="RefSeq" id="WP_380227844.1">
    <property type="nucleotide sequence ID" value="NZ_JBHSOF010000036.1"/>
</dbReference>
<dbReference type="Proteomes" id="UP001595975">
    <property type="component" value="Unassembled WGS sequence"/>
</dbReference>
<organism evidence="1 2">
    <name type="scientific">Kitasatospora misakiensis</name>
    <dbReference type="NCBI Taxonomy" id="67330"/>
    <lineage>
        <taxon>Bacteria</taxon>
        <taxon>Bacillati</taxon>
        <taxon>Actinomycetota</taxon>
        <taxon>Actinomycetes</taxon>
        <taxon>Kitasatosporales</taxon>
        <taxon>Streptomycetaceae</taxon>
        <taxon>Kitasatospora</taxon>
    </lineage>
</organism>
<proteinExistence type="predicted"/>
<gene>
    <name evidence="1" type="ORF">ACFP3U_24755</name>
</gene>
<protein>
    <submittedName>
        <fullName evidence="1">Uncharacterized protein</fullName>
    </submittedName>
</protein>
<reference evidence="2" key="1">
    <citation type="journal article" date="2019" name="Int. J. Syst. Evol. Microbiol.">
        <title>The Global Catalogue of Microorganisms (GCM) 10K type strain sequencing project: providing services to taxonomists for standard genome sequencing and annotation.</title>
        <authorList>
            <consortium name="The Broad Institute Genomics Platform"/>
            <consortium name="The Broad Institute Genome Sequencing Center for Infectious Disease"/>
            <person name="Wu L."/>
            <person name="Ma J."/>
        </authorList>
    </citation>
    <scope>NUCLEOTIDE SEQUENCE [LARGE SCALE GENOMIC DNA]</scope>
    <source>
        <strain evidence="2">CGMCC 4.1437</strain>
    </source>
</reference>
<name>A0ABW0X6K8_9ACTN</name>
<keyword evidence="2" id="KW-1185">Reference proteome</keyword>